<dbReference type="InterPro" id="IPR035965">
    <property type="entry name" value="PAS-like_dom_sf"/>
</dbReference>
<evidence type="ECO:0000256" key="2">
    <source>
        <dbReference type="ARBA" id="ARBA00022636"/>
    </source>
</evidence>
<dbReference type="Pfam" id="PF13188">
    <property type="entry name" value="PAS_8"/>
    <property type="match status" value="1"/>
</dbReference>
<dbReference type="InterPro" id="IPR001633">
    <property type="entry name" value="EAL_dom"/>
</dbReference>
<dbReference type="InterPro" id="IPR013656">
    <property type="entry name" value="PAS_4"/>
</dbReference>
<evidence type="ECO:0000313" key="7">
    <source>
        <dbReference type="Proteomes" id="UP000241803"/>
    </source>
</evidence>
<dbReference type="SUPFAM" id="SSF55073">
    <property type="entry name" value="Nucleotide cyclase"/>
    <property type="match status" value="1"/>
</dbReference>
<dbReference type="SMART" id="SM00267">
    <property type="entry name" value="GGDEF"/>
    <property type="match status" value="1"/>
</dbReference>
<dbReference type="Gene3D" id="3.30.450.20">
    <property type="entry name" value="PAS domain"/>
    <property type="match status" value="2"/>
</dbReference>
<dbReference type="PANTHER" id="PTHR44757">
    <property type="entry name" value="DIGUANYLATE CYCLASE DGCP"/>
    <property type="match status" value="1"/>
</dbReference>
<evidence type="ECO:0000259" key="3">
    <source>
        <dbReference type="PROSITE" id="PS50112"/>
    </source>
</evidence>
<gene>
    <name evidence="6" type="ORF">C9J47_19235</name>
</gene>
<dbReference type="SMART" id="SM00091">
    <property type="entry name" value="PAS"/>
    <property type="match status" value="2"/>
</dbReference>
<dbReference type="Gene3D" id="3.30.70.270">
    <property type="match status" value="1"/>
</dbReference>
<dbReference type="PANTHER" id="PTHR44757:SF2">
    <property type="entry name" value="BIOFILM ARCHITECTURE MAINTENANCE PROTEIN MBAA"/>
    <property type="match status" value="1"/>
</dbReference>
<evidence type="ECO:0000259" key="4">
    <source>
        <dbReference type="PROSITE" id="PS50883"/>
    </source>
</evidence>
<dbReference type="PROSITE" id="PS50883">
    <property type="entry name" value="EAL"/>
    <property type="match status" value="1"/>
</dbReference>
<protein>
    <recommendedName>
        <fullName evidence="1">cyclic-guanylate-specific phosphodiesterase</fullName>
        <ecNumber evidence="1">3.1.4.52</ecNumber>
    </recommendedName>
</protein>
<organism evidence="6 7">
    <name type="scientific">Photobacterium indicum</name>
    <dbReference type="NCBI Taxonomy" id="81447"/>
    <lineage>
        <taxon>Bacteria</taxon>
        <taxon>Pseudomonadati</taxon>
        <taxon>Pseudomonadota</taxon>
        <taxon>Gammaproteobacteria</taxon>
        <taxon>Vibrionales</taxon>
        <taxon>Vibrionaceae</taxon>
        <taxon>Photobacterium</taxon>
    </lineage>
</organism>
<sequence>MPTEQLNYWFPLLTDNSPFLFAVLDPQHNYLVVNNRYCEISGLQRDDLVGQNDRDILGQAFYRSLRPFYERAFQGESVEGEVVLDDSRHETSMHFSLSPLRNKTGDISHIVLHSVDTSERQVLVNSLEELEHQLNQLNELISDGMCIVEADIIISANQVAANLLGFDNSKELLGEELGRLLIDGHSQRILGETLSQIPSGAPRKCHTSPRCCTERPLLVTTSDITLMGSPAKQVKLQDAAEHTVQQGQVEQLVHTDPLTGLYNRHGFSRRLESLITSETPLVMLYLDIDNFKNINDSLGHHIGDRVLQEISQRLRRLLPENAIIGHLGGDEFGIVLSEPEHDRAGDLVAQQVISLINQPFDLHHFSKHLACSIGMVSYPGNGNDARILLQNADTAMYEAKNRGRNRLVKFNEAMNKEARMRLWLEIELQKVLQNNGLEVWYQPKVNARDFAIDGAEALVRWKHPVEGYISPAQFIPVAENSGLIEQLGLVVMREVFTTVRRWKQQGILSGRVAINLSPQQFGNPNLIDFVKKLLKSTGVNATDITFELTESAVMSDGEHTIQMLNAIKNLGFALSIDDFGTGYSSLSYLARFPLDELKIDRAFINDIDTVPKQVTLIENIINLGKALNMSIVAEGVETRQQATLLSNLNCDYIQGFHFYRPLPKNELEAILVKNSRSKD</sequence>
<dbReference type="SUPFAM" id="SSF55785">
    <property type="entry name" value="PYP-like sensor domain (PAS domain)"/>
    <property type="match status" value="2"/>
</dbReference>
<dbReference type="PROSITE" id="PS50112">
    <property type="entry name" value="PAS"/>
    <property type="match status" value="1"/>
</dbReference>
<dbReference type="Gene3D" id="3.20.20.450">
    <property type="entry name" value="EAL domain"/>
    <property type="match status" value="1"/>
</dbReference>
<dbReference type="NCBIfam" id="TIGR00254">
    <property type="entry name" value="GGDEF"/>
    <property type="match status" value="1"/>
</dbReference>
<dbReference type="InterPro" id="IPR035919">
    <property type="entry name" value="EAL_sf"/>
</dbReference>
<dbReference type="InterPro" id="IPR052155">
    <property type="entry name" value="Biofilm_reg_signaling"/>
</dbReference>
<dbReference type="SMART" id="SM00052">
    <property type="entry name" value="EAL"/>
    <property type="match status" value="1"/>
</dbReference>
<dbReference type="RefSeq" id="WP_107254943.1">
    <property type="nucleotide sequence ID" value="NZ_PYOC01000008.1"/>
</dbReference>
<dbReference type="CDD" id="cd01948">
    <property type="entry name" value="EAL"/>
    <property type="match status" value="1"/>
</dbReference>
<dbReference type="InterPro" id="IPR029787">
    <property type="entry name" value="Nucleotide_cyclase"/>
</dbReference>
<dbReference type="GO" id="GO:0071111">
    <property type="term" value="F:cyclic-guanylate-specific phosphodiesterase activity"/>
    <property type="evidence" value="ECO:0007669"/>
    <property type="project" value="UniProtKB-EC"/>
</dbReference>
<dbReference type="EMBL" id="PYOC01000008">
    <property type="protein sequence ID" value="PSV44818.1"/>
    <property type="molecule type" value="Genomic_DNA"/>
</dbReference>
<evidence type="ECO:0000313" key="6">
    <source>
        <dbReference type="EMBL" id="PSV44818.1"/>
    </source>
</evidence>
<evidence type="ECO:0000256" key="1">
    <source>
        <dbReference type="ARBA" id="ARBA00012282"/>
    </source>
</evidence>
<feature type="domain" description="PAS" evidence="3">
    <location>
        <begin position="23"/>
        <end position="76"/>
    </location>
</feature>
<keyword evidence="7" id="KW-1185">Reference proteome</keyword>
<dbReference type="Pfam" id="PF08448">
    <property type="entry name" value="PAS_4"/>
    <property type="match status" value="1"/>
</dbReference>
<dbReference type="InterPro" id="IPR000014">
    <property type="entry name" value="PAS"/>
</dbReference>
<evidence type="ECO:0000259" key="5">
    <source>
        <dbReference type="PROSITE" id="PS50887"/>
    </source>
</evidence>
<dbReference type="Pfam" id="PF00990">
    <property type="entry name" value="GGDEF"/>
    <property type="match status" value="1"/>
</dbReference>
<dbReference type="PROSITE" id="PS50887">
    <property type="entry name" value="GGDEF"/>
    <property type="match status" value="1"/>
</dbReference>
<dbReference type="EC" id="3.1.4.52" evidence="1"/>
<dbReference type="InterPro" id="IPR043128">
    <property type="entry name" value="Rev_trsase/Diguanyl_cyclase"/>
</dbReference>
<dbReference type="CDD" id="cd00130">
    <property type="entry name" value="PAS"/>
    <property type="match status" value="1"/>
</dbReference>
<reference evidence="6 7" key="1">
    <citation type="submission" date="2018-03" db="EMBL/GenBank/DDBJ databases">
        <title>Whole genome sequencing of Histamine producing bacteria.</title>
        <authorList>
            <person name="Butler K."/>
        </authorList>
    </citation>
    <scope>NUCLEOTIDE SEQUENCE [LARGE SCALE GENOMIC DNA]</scope>
    <source>
        <strain evidence="6 7">ATCC 19614</strain>
    </source>
</reference>
<dbReference type="Proteomes" id="UP000241803">
    <property type="component" value="Unassembled WGS sequence"/>
</dbReference>
<name>A0A2T3L546_9GAMM</name>
<feature type="domain" description="GGDEF" evidence="5">
    <location>
        <begin position="279"/>
        <end position="412"/>
    </location>
</feature>
<accession>A0A2T3L546</accession>
<comment type="caution">
    <text evidence="6">The sequence shown here is derived from an EMBL/GenBank/DDBJ whole genome shotgun (WGS) entry which is preliminary data.</text>
</comment>
<keyword evidence="2" id="KW-0973">c-di-GMP</keyword>
<dbReference type="FunFam" id="3.20.20.450:FF:000001">
    <property type="entry name" value="Cyclic di-GMP phosphodiesterase yahA"/>
    <property type="match status" value="1"/>
</dbReference>
<dbReference type="InterPro" id="IPR000160">
    <property type="entry name" value="GGDEF_dom"/>
</dbReference>
<dbReference type="CDD" id="cd01949">
    <property type="entry name" value="GGDEF"/>
    <property type="match status" value="1"/>
</dbReference>
<feature type="domain" description="EAL" evidence="4">
    <location>
        <begin position="421"/>
        <end position="675"/>
    </location>
</feature>
<proteinExistence type="predicted"/>
<dbReference type="NCBIfam" id="TIGR00229">
    <property type="entry name" value="sensory_box"/>
    <property type="match status" value="1"/>
</dbReference>
<dbReference type="AlphaFoldDB" id="A0A2T3L546"/>
<dbReference type="SUPFAM" id="SSF141868">
    <property type="entry name" value="EAL domain-like"/>
    <property type="match status" value="1"/>
</dbReference>
<dbReference type="Pfam" id="PF00563">
    <property type="entry name" value="EAL"/>
    <property type="match status" value="1"/>
</dbReference>